<dbReference type="Proteomes" id="UP001236507">
    <property type="component" value="Unassembled WGS sequence"/>
</dbReference>
<organism evidence="3 4">
    <name type="scientific">Flectobacillus roseus</name>
    <dbReference type="NCBI Taxonomy" id="502259"/>
    <lineage>
        <taxon>Bacteria</taxon>
        <taxon>Pseudomonadati</taxon>
        <taxon>Bacteroidota</taxon>
        <taxon>Cytophagia</taxon>
        <taxon>Cytophagales</taxon>
        <taxon>Flectobacillaceae</taxon>
        <taxon>Flectobacillus</taxon>
    </lineage>
</organism>
<dbReference type="PANTHER" id="PTHR46268">
    <property type="entry name" value="STRESS RESPONSE PROTEIN NHAX"/>
    <property type="match status" value="1"/>
</dbReference>
<accession>A0ABT6Y6V1</accession>
<dbReference type="RefSeq" id="WP_283344240.1">
    <property type="nucleotide sequence ID" value="NZ_JASHIF010000007.1"/>
</dbReference>
<dbReference type="InterPro" id="IPR006016">
    <property type="entry name" value="UspA"/>
</dbReference>
<gene>
    <name evidence="3" type="ORF">QM524_08605</name>
</gene>
<dbReference type="CDD" id="cd00293">
    <property type="entry name" value="USP-like"/>
    <property type="match status" value="2"/>
</dbReference>
<dbReference type="InterPro" id="IPR006015">
    <property type="entry name" value="Universal_stress_UspA"/>
</dbReference>
<evidence type="ECO:0000259" key="2">
    <source>
        <dbReference type="Pfam" id="PF00582"/>
    </source>
</evidence>
<feature type="domain" description="UspA" evidence="2">
    <location>
        <begin position="1"/>
        <end position="143"/>
    </location>
</feature>
<evidence type="ECO:0000313" key="4">
    <source>
        <dbReference type="Proteomes" id="UP001236507"/>
    </source>
</evidence>
<comment type="caution">
    <text evidence="3">The sequence shown here is derived from an EMBL/GenBank/DDBJ whole genome shotgun (WGS) entry which is preliminary data.</text>
</comment>
<protein>
    <submittedName>
        <fullName evidence="3">Universal stress protein</fullName>
    </submittedName>
</protein>
<dbReference type="PANTHER" id="PTHR46268:SF6">
    <property type="entry name" value="UNIVERSAL STRESS PROTEIN UP12"/>
    <property type="match status" value="1"/>
</dbReference>
<dbReference type="InterPro" id="IPR014729">
    <property type="entry name" value="Rossmann-like_a/b/a_fold"/>
</dbReference>
<comment type="similarity">
    <text evidence="1">Belongs to the universal stress protein A family.</text>
</comment>
<name>A0ABT6Y6V1_9BACT</name>
<dbReference type="PRINTS" id="PR01438">
    <property type="entry name" value="UNVRSLSTRESS"/>
</dbReference>
<proteinExistence type="inferred from homology"/>
<feature type="domain" description="UspA" evidence="2">
    <location>
        <begin position="196"/>
        <end position="270"/>
    </location>
</feature>
<dbReference type="SUPFAM" id="SSF52402">
    <property type="entry name" value="Adenine nucleotide alpha hydrolases-like"/>
    <property type="match status" value="2"/>
</dbReference>
<sequence length="273" mass="30404">MKKILVPTDLSEISLKALDVAADLARNNGAEITLLQVKIFPSASLGTYYSMGVAVPFDTAWKGVLDDAQKELDGLITNPKFLGLKIKAVVEESVENFESTLLKHHADLIVMGSTGATGIKEMFGGSHAESVVRHANCPVLVIKGNQEEYHIQKVLVATDMENTDFIKKAFKWLNMPEIEYHFVYVDTAMRQINYDALKEDMKKVASKLKLKNYHFEIWDGANVEEGILDSAHQIKADLILMYTHGRTGLAHWFKGSIAEDVVNHSDIPIMTLS</sequence>
<dbReference type="Gene3D" id="3.40.50.620">
    <property type="entry name" value="HUPs"/>
    <property type="match status" value="2"/>
</dbReference>
<dbReference type="Pfam" id="PF00582">
    <property type="entry name" value="Usp"/>
    <property type="match status" value="2"/>
</dbReference>
<evidence type="ECO:0000256" key="1">
    <source>
        <dbReference type="ARBA" id="ARBA00008791"/>
    </source>
</evidence>
<reference evidence="3 4" key="1">
    <citation type="submission" date="2023-05" db="EMBL/GenBank/DDBJ databases">
        <title>Novel species of genus Flectobacillus isolated from stream in China.</title>
        <authorList>
            <person name="Lu H."/>
        </authorList>
    </citation>
    <scope>NUCLEOTIDE SEQUENCE [LARGE SCALE GENOMIC DNA]</scope>
    <source>
        <strain evidence="3 4">KCTC 42575</strain>
    </source>
</reference>
<keyword evidence="4" id="KW-1185">Reference proteome</keyword>
<evidence type="ECO:0000313" key="3">
    <source>
        <dbReference type="EMBL" id="MDI9859266.1"/>
    </source>
</evidence>
<dbReference type="EMBL" id="JASHIF010000007">
    <property type="protein sequence ID" value="MDI9859266.1"/>
    <property type="molecule type" value="Genomic_DNA"/>
</dbReference>